<dbReference type="PIRSF" id="PIRSF014995">
    <property type="entry name" value="UCP014995"/>
    <property type="match status" value="1"/>
</dbReference>
<feature type="chain" id="PRO_5019565215" evidence="1">
    <location>
        <begin position="28"/>
        <end position="178"/>
    </location>
</feature>
<dbReference type="RefSeq" id="WP_120106012.1">
    <property type="nucleotide sequence ID" value="NZ_RAHJ01000003.1"/>
</dbReference>
<dbReference type="Pfam" id="PF10029">
    <property type="entry name" value="DUF2271"/>
    <property type="match status" value="1"/>
</dbReference>
<comment type="caution">
    <text evidence="2">The sequence shown here is derived from an EMBL/GenBank/DDBJ whole genome shotgun (WGS) entry which is preliminary data.</text>
</comment>
<dbReference type="InterPro" id="IPR014469">
    <property type="entry name" value="DUF2271"/>
</dbReference>
<organism evidence="2 3">
    <name type="scientific">Tsuneonella suprasediminis</name>
    <dbReference type="NCBI Taxonomy" id="2306996"/>
    <lineage>
        <taxon>Bacteria</taxon>
        <taxon>Pseudomonadati</taxon>
        <taxon>Pseudomonadota</taxon>
        <taxon>Alphaproteobacteria</taxon>
        <taxon>Sphingomonadales</taxon>
        <taxon>Erythrobacteraceae</taxon>
        <taxon>Tsuneonella</taxon>
    </lineage>
</organism>
<accession>A0A419R658</accession>
<dbReference type="AlphaFoldDB" id="A0A419R658"/>
<dbReference type="OrthoDB" id="195316at2"/>
<evidence type="ECO:0000313" key="3">
    <source>
        <dbReference type="Proteomes" id="UP000284322"/>
    </source>
</evidence>
<name>A0A419R658_9SPHN</name>
<dbReference type="Proteomes" id="UP000284322">
    <property type="component" value="Unassembled WGS sequence"/>
</dbReference>
<feature type="signal peptide" evidence="1">
    <location>
        <begin position="1"/>
        <end position="27"/>
    </location>
</feature>
<dbReference type="EMBL" id="RAHJ01000003">
    <property type="protein sequence ID" value="RJX71160.1"/>
    <property type="molecule type" value="Genomic_DNA"/>
</dbReference>
<gene>
    <name evidence="2" type="ORF">D6858_00515</name>
</gene>
<evidence type="ECO:0000313" key="2">
    <source>
        <dbReference type="EMBL" id="RJX71160.1"/>
    </source>
</evidence>
<sequence>MRKTFSILGTGIVTGLATGAIATPASAQTMSVSVEIPRLRVAEYHNPYIAIWIEDAAGKAVANLDVWYDMDLRGDDPTKWLPDLRTWWRRTGRTLKMPVNGVSGPTQPPGRHTVNFKQGSRPLGNLRPGSYKLRVEAAREVGGREVLSVPFQWPPKGSQTASAKGTKELGTVRLTIKP</sequence>
<evidence type="ECO:0000256" key="1">
    <source>
        <dbReference type="SAM" id="SignalP"/>
    </source>
</evidence>
<keyword evidence="3" id="KW-1185">Reference proteome</keyword>
<proteinExistence type="predicted"/>
<keyword evidence="1" id="KW-0732">Signal</keyword>
<protein>
    <submittedName>
        <fullName evidence="2">DUF2271 domain-containing protein</fullName>
    </submittedName>
</protein>
<reference evidence="2 3" key="1">
    <citation type="submission" date="2018-09" db="EMBL/GenBank/DDBJ databases">
        <title>Altererythrobacter sp.Ery1 and Ery12, the genome sequencing of novel strains in genus Alterythrobacter.</title>
        <authorList>
            <person name="Cheng H."/>
            <person name="Wu Y.-H."/>
            <person name="Fang C."/>
            <person name="Xu X.-W."/>
        </authorList>
    </citation>
    <scope>NUCLEOTIDE SEQUENCE [LARGE SCALE GENOMIC DNA]</scope>
    <source>
        <strain evidence="2 3">Ery12</strain>
    </source>
</reference>